<accession>A0A1N6HCM1</accession>
<evidence type="ECO:0000256" key="1">
    <source>
        <dbReference type="ARBA" id="ARBA00009600"/>
    </source>
</evidence>
<reference evidence="4" key="1">
    <citation type="submission" date="2016-11" db="EMBL/GenBank/DDBJ databases">
        <authorList>
            <person name="Varghese N."/>
            <person name="Submissions S."/>
        </authorList>
    </citation>
    <scope>NUCLEOTIDE SEQUENCE [LARGE SCALE GENOMIC DNA]</scope>
    <source>
        <strain evidence="4">DSM 29440</strain>
    </source>
</reference>
<comment type="similarity">
    <text evidence="1 2">Belongs to the UPF0301 (AlgH) family.</text>
</comment>
<organism evidence="3 4">
    <name type="scientific">Vannielia litorea</name>
    <dbReference type="NCBI Taxonomy" id="1217970"/>
    <lineage>
        <taxon>Bacteria</taxon>
        <taxon>Pseudomonadati</taxon>
        <taxon>Pseudomonadota</taxon>
        <taxon>Alphaproteobacteria</taxon>
        <taxon>Rhodobacterales</taxon>
        <taxon>Paracoccaceae</taxon>
        <taxon>Vannielia</taxon>
    </lineage>
</organism>
<evidence type="ECO:0000256" key="2">
    <source>
        <dbReference type="HAMAP-Rule" id="MF_00758"/>
    </source>
</evidence>
<dbReference type="PANTHER" id="PTHR30327">
    <property type="entry name" value="UNCHARACTERIZED PROTEIN YQGE"/>
    <property type="match status" value="1"/>
</dbReference>
<dbReference type="HAMAP" id="MF_00758">
    <property type="entry name" value="UPF0301"/>
    <property type="match status" value="1"/>
</dbReference>
<dbReference type="EMBL" id="FSRL01000001">
    <property type="protein sequence ID" value="SIO17520.1"/>
    <property type="molecule type" value="Genomic_DNA"/>
</dbReference>
<dbReference type="NCBIfam" id="NF001268">
    <property type="entry name" value="PRK00228.1-4"/>
    <property type="match status" value="1"/>
</dbReference>
<dbReference type="Pfam" id="PF02622">
    <property type="entry name" value="DUF179"/>
    <property type="match status" value="1"/>
</dbReference>
<dbReference type="RefSeq" id="WP_074257182.1">
    <property type="nucleotide sequence ID" value="NZ_FSRL01000001.1"/>
</dbReference>
<evidence type="ECO:0000313" key="3">
    <source>
        <dbReference type="EMBL" id="SIO17520.1"/>
    </source>
</evidence>
<gene>
    <name evidence="3" type="ORF">SAMN05444002_3264</name>
</gene>
<proteinExistence type="inferred from homology"/>
<name>A0A1N6HCM1_9RHOB</name>
<dbReference type="SUPFAM" id="SSF143456">
    <property type="entry name" value="VC0467-like"/>
    <property type="match status" value="1"/>
</dbReference>
<dbReference type="GO" id="GO:0005829">
    <property type="term" value="C:cytosol"/>
    <property type="evidence" value="ECO:0007669"/>
    <property type="project" value="TreeGrafter"/>
</dbReference>
<dbReference type="PANTHER" id="PTHR30327:SF1">
    <property type="entry name" value="UPF0301 PROTEIN YQGE"/>
    <property type="match status" value="1"/>
</dbReference>
<dbReference type="AlphaFoldDB" id="A0A1N6HCM1"/>
<protein>
    <recommendedName>
        <fullName evidence="2">UPF0301 protein SAMN05444002_3264</fullName>
    </recommendedName>
</protein>
<dbReference type="Gene3D" id="3.40.1740.10">
    <property type="entry name" value="VC0467-like"/>
    <property type="match status" value="1"/>
</dbReference>
<dbReference type="InterPro" id="IPR003774">
    <property type="entry name" value="AlgH-like"/>
</dbReference>
<sequence length="196" mass="20913">MPNTQSQNMDLTGKLLIAMPGMGDPRFERAVIYICAYSDEAAMGLIVNRTADDLTFSDLLKQLDIASGITLPPARARTPIHVGGPVEHSRGFVLHSTDYRSEGATLEVSPSFGMTSTVDILEDMARGTGPRHAILALGYSGWGPGQLEGEITRNGWLTCDATPEIVFGTGDGDKWTKALRSLGVDPRLLSGDAGHA</sequence>
<evidence type="ECO:0000313" key="4">
    <source>
        <dbReference type="Proteomes" id="UP000184932"/>
    </source>
</evidence>
<keyword evidence="4" id="KW-1185">Reference proteome</keyword>
<dbReference type="STRING" id="1217970.SAMN05444002_3264"/>
<dbReference type="Proteomes" id="UP000184932">
    <property type="component" value="Unassembled WGS sequence"/>
</dbReference>